<gene>
    <name evidence="2" type="ORF">D9T18_06145</name>
</gene>
<dbReference type="AlphaFoldDB" id="A0AAD0XBV4"/>
<name>A0AAD0XBV4_9GAMM</name>
<dbReference type="RefSeq" id="WP_121637279.1">
    <property type="nucleotide sequence ID" value="NZ_CP033065.1"/>
</dbReference>
<protein>
    <submittedName>
        <fullName evidence="2">Cyanophycinase</fullName>
    </submittedName>
</protein>
<dbReference type="PANTHER" id="PTHR36175:SF1">
    <property type="entry name" value="CYANOPHYCINASE"/>
    <property type="match status" value="1"/>
</dbReference>
<evidence type="ECO:0000313" key="2">
    <source>
        <dbReference type="EMBL" id="AYM86307.1"/>
    </source>
</evidence>
<dbReference type="InterPro" id="IPR029062">
    <property type="entry name" value="Class_I_gatase-like"/>
</dbReference>
<sequence length="522" mass="57397">MRTRAFFTKRVSFIFVLFTLFSFKGAAQQQEQTLILAGSTINSCSANAAQSCNTQNNSKSQSVFKVTNTNIEQIKLNWPTNNTNNQANVLNTLRALSSKNANAVSKSELLWQWRDINNEQLNSLTKQEFNFVFDMLEQPHVNTTPKSELQSNGILQFIAGSLKVANPTPTLLIISAAQRDPYAQVEALKTLLPKGVTSQWLPLTPALAKAITNNTCSDLPVLRHSQMNLYNRSNVYPELTKAEQTLCNNGVEALVNLINTSTGVLFSDGKAKNALKALYDENNTAYPWTSALKTRPVIVGLGAGSKIQSEKVYLSQHQSEAILKAKLAPQPTALNGLNTFTYGPLSTRFSEQNQTLNLAGTLNTAKQKNGDIKHGFGIDENTALVVIKSNKGNLMTVIGQSGVAHLSTQQKANSYNYSYWPARSVIDITNAGFELSERTISQALAPVKIPPLPVQRFANILTDSKLRSLTQAMCLSQEQSAVGQQDDLLINLTATKNTHYYRVNTQPYGCALSNLSLNVERF</sequence>
<keyword evidence="1" id="KW-0732">Signal</keyword>
<reference evidence="2 3" key="1">
    <citation type="submission" date="2018-10" db="EMBL/GenBank/DDBJ databases">
        <title>Complete Genome Sequence and Transcriptomic Profiles of a Marine Bacterium, Pseudoalteromonas agarivorans Hao 2018.</title>
        <authorList>
            <person name="Hao L."/>
        </authorList>
    </citation>
    <scope>NUCLEOTIDE SEQUENCE [LARGE SCALE GENOMIC DNA]</scope>
    <source>
        <strain evidence="2 3">Hao 2018</strain>
    </source>
</reference>
<proteinExistence type="predicted"/>
<feature type="signal peptide" evidence="1">
    <location>
        <begin position="1"/>
        <end position="26"/>
    </location>
</feature>
<accession>A0AAD0XBV4</accession>
<organism evidence="2 3">
    <name type="scientific">Pseudoalteromonas agarivorans</name>
    <dbReference type="NCBI Taxonomy" id="176102"/>
    <lineage>
        <taxon>Bacteria</taxon>
        <taxon>Pseudomonadati</taxon>
        <taxon>Pseudomonadota</taxon>
        <taxon>Gammaproteobacteria</taxon>
        <taxon>Alteromonadales</taxon>
        <taxon>Pseudoalteromonadaceae</taxon>
        <taxon>Pseudoalteromonas</taxon>
    </lineage>
</organism>
<dbReference type="EMBL" id="CP033065">
    <property type="protein sequence ID" value="AYM86307.1"/>
    <property type="molecule type" value="Genomic_DNA"/>
</dbReference>
<dbReference type="Proteomes" id="UP000279995">
    <property type="component" value="Chromosome I"/>
</dbReference>
<feature type="chain" id="PRO_5042053355" evidence="1">
    <location>
        <begin position="27"/>
        <end position="522"/>
    </location>
</feature>
<evidence type="ECO:0000313" key="3">
    <source>
        <dbReference type="Proteomes" id="UP000279995"/>
    </source>
</evidence>
<dbReference type="PANTHER" id="PTHR36175">
    <property type="entry name" value="CYANOPHYCINASE"/>
    <property type="match status" value="1"/>
</dbReference>
<evidence type="ECO:0000256" key="1">
    <source>
        <dbReference type="SAM" id="SignalP"/>
    </source>
</evidence>
<dbReference type="Gene3D" id="3.40.50.880">
    <property type="match status" value="1"/>
</dbReference>